<dbReference type="EMBL" id="JBHTEK010000001">
    <property type="protein sequence ID" value="MFC7666533.1"/>
    <property type="molecule type" value="Genomic_DNA"/>
</dbReference>
<reference evidence="2" key="1">
    <citation type="journal article" date="2019" name="Int. J. Syst. Evol. Microbiol.">
        <title>The Global Catalogue of Microorganisms (GCM) 10K type strain sequencing project: providing services to taxonomists for standard genome sequencing and annotation.</title>
        <authorList>
            <consortium name="The Broad Institute Genomics Platform"/>
            <consortium name="The Broad Institute Genome Sequencing Center for Infectious Disease"/>
            <person name="Wu L."/>
            <person name="Ma J."/>
        </authorList>
    </citation>
    <scope>NUCLEOTIDE SEQUENCE [LARGE SCALE GENOMIC DNA]</scope>
    <source>
        <strain evidence="2">JCM 19635</strain>
    </source>
</reference>
<evidence type="ECO:0000313" key="2">
    <source>
        <dbReference type="Proteomes" id="UP001596513"/>
    </source>
</evidence>
<comment type="caution">
    <text evidence="1">The sequence shown here is derived from an EMBL/GenBank/DDBJ whole genome shotgun (WGS) entry which is preliminary data.</text>
</comment>
<dbReference type="Proteomes" id="UP001596513">
    <property type="component" value="Unassembled WGS sequence"/>
</dbReference>
<organism evidence="1 2">
    <name type="scientific">Hymenobacter humi</name>
    <dbReference type="NCBI Taxonomy" id="1411620"/>
    <lineage>
        <taxon>Bacteria</taxon>
        <taxon>Pseudomonadati</taxon>
        <taxon>Bacteroidota</taxon>
        <taxon>Cytophagia</taxon>
        <taxon>Cytophagales</taxon>
        <taxon>Hymenobacteraceae</taxon>
        <taxon>Hymenobacter</taxon>
    </lineage>
</organism>
<gene>
    <name evidence="1" type="ORF">ACFQT0_03155</name>
</gene>
<keyword evidence="2" id="KW-1185">Reference proteome</keyword>
<proteinExistence type="predicted"/>
<name>A0ABW2TZC5_9BACT</name>
<evidence type="ECO:0000313" key="1">
    <source>
        <dbReference type="EMBL" id="MFC7666533.1"/>
    </source>
</evidence>
<protein>
    <submittedName>
        <fullName evidence="1">Uncharacterized protein</fullName>
    </submittedName>
</protein>
<dbReference type="RefSeq" id="WP_380200323.1">
    <property type="nucleotide sequence ID" value="NZ_JBHTEK010000001.1"/>
</dbReference>
<sequence length="54" mass="5810">MAETQRNAEQILVPMLRTLTGRRVILGQQPAAAQNRSQAVTMAGGYAAACIFSF</sequence>
<accession>A0ABW2TZC5</accession>